<dbReference type="Proteomes" id="UP000189677">
    <property type="component" value="Chromosome"/>
</dbReference>
<evidence type="ECO:0000313" key="2">
    <source>
        <dbReference type="EMBL" id="AQU70071.1"/>
    </source>
</evidence>
<keyword evidence="1" id="KW-0732">Signal</keyword>
<keyword evidence="3" id="KW-1185">Reference proteome</keyword>
<gene>
    <name evidence="2" type="ORF">BBN63_31730</name>
</gene>
<feature type="signal peptide" evidence="1">
    <location>
        <begin position="1"/>
        <end position="30"/>
    </location>
</feature>
<dbReference type="EMBL" id="CP018047">
    <property type="protein sequence ID" value="AQU70071.1"/>
    <property type="molecule type" value="Genomic_DNA"/>
</dbReference>
<proteinExistence type="predicted"/>
<dbReference type="RefSeq" id="WP_078078748.1">
    <property type="nucleotide sequence ID" value="NZ_CP018047.1"/>
</dbReference>
<protein>
    <submittedName>
        <fullName evidence="2">Uncharacterized protein</fullName>
    </submittedName>
</protein>
<evidence type="ECO:0000313" key="3">
    <source>
        <dbReference type="Proteomes" id="UP000189677"/>
    </source>
</evidence>
<accession>A0A1U9R1V4</accession>
<dbReference type="KEGG" id="snw:BBN63_31730"/>
<dbReference type="AlphaFoldDB" id="A0A1U9R1V4"/>
<organism evidence="2 3">
    <name type="scientific">Streptomyces niveus</name>
    <name type="common">Streptomyces spheroides</name>
    <dbReference type="NCBI Taxonomy" id="193462"/>
    <lineage>
        <taxon>Bacteria</taxon>
        <taxon>Bacillati</taxon>
        <taxon>Actinomycetota</taxon>
        <taxon>Actinomycetes</taxon>
        <taxon>Kitasatosporales</taxon>
        <taxon>Streptomycetaceae</taxon>
        <taxon>Streptomyces</taxon>
    </lineage>
</organism>
<evidence type="ECO:0000256" key="1">
    <source>
        <dbReference type="SAM" id="SignalP"/>
    </source>
</evidence>
<name>A0A1U9R1V4_STRNV</name>
<reference evidence="2 3" key="1">
    <citation type="submission" date="2016-11" db="EMBL/GenBank/DDBJ databases">
        <title>Complete genome sequence of Streptomyces niveus SCSIO 3406.</title>
        <authorList>
            <person name="Zhu Q."/>
            <person name="Cheng W."/>
            <person name="Song Y."/>
            <person name="Li Q."/>
            <person name="Ju J."/>
        </authorList>
    </citation>
    <scope>NUCLEOTIDE SEQUENCE [LARGE SCALE GENOMIC DNA]</scope>
    <source>
        <strain evidence="2 3">SCSIO 3406</strain>
    </source>
</reference>
<sequence>MNTRLGVKQKVALGITALIAIAASTVPASASTDTGGKWGSSDHWGVITRNTIGSPVADLRNGPFGSFGINGPSARPPYGRGSLGIEVADRSTSLTPPSEQVTFGNEVDFYGDRVLALNKVGFHVFQTGENVSYGGTGNLPNIKFEINPNLAAAPATTYSSMVWNPAPILSTNRWSPFLDATTTGTWFLTGNAGTVTGCNLSSQCTFQALKTALTDGGAQPTIYTAGVGKGRDYMWIGAVDGLRINRAIYDFEADGVKTRHAG</sequence>
<feature type="chain" id="PRO_5012052773" evidence="1">
    <location>
        <begin position="31"/>
        <end position="262"/>
    </location>
</feature>